<name>X1SD80_9ZZZZ</name>
<protein>
    <submittedName>
        <fullName evidence="1">Uncharacterized protein</fullName>
    </submittedName>
</protein>
<evidence type="ECO:0000313" key="1">
    <source>
        <dbReference type="EMBL" id="GAI65749.1"/>
    </source>
</evidence>
<reference evidence="1" key="1">
    <citation type="journal article" date="2014" name="Front. Microbiol.">
        <title>High frequency of phylogenetically diverse reductive dehalogenase-homologous genes in deep subseafloor sedimentary metagenomes.</title>
        <authorList>
            <person name="Kawai M."/>
            <person name="Futagami T."/>
            <person name="Toyoda A."/>
            <person name="Takaki Y."/>
            <person name="Nishi S."/>
            <person name="Hori S."/>
            <person name="Arai W."/>
            <person name="Tsubouchi T."/>
            <person name="Morono Y."/>
            <person name="Uchiyama I."/>
            <person name="Ito T."/>
            <person name="Fujiyama A."/>
            <person name="Inagaki F."/>
            <person name="Takami H."/>
        </authorList>
    </citation>
    <scope>NUCLEOTIDE SEQUENCE</scope>
    <source>
        <strain evidence="1">Expedition CK06-06</strain>
    </source>
</reference>
<comment type="caution">
    <text evidence="1">The sequence shown here is derived from an EMBL/GenBank/DDBJ whole genome shotgun (WGS) entry which is preliminary data.</text>
</comment>
<dbReference type="AlphaFoldDB" id="X1SD80"/>
<organism evidence="1">
    <name type="scientific">marine sediment metagenome</name>
    <dbReference type="NCBI Taxonomy" id="412755"/>
    <lineage>
        <taxon>unclassified sequences</taxon>
        <taxon>metagenomes</taxon>
        <taxon>ecological metagenomes</taxon>
    </lineage>
</organism>
<proteinExistence type="predicted"/>
<accession>X1SD80</accession>
<dbReference type="EMBL" id="BARW01000529">
    <property type="protein sequence ID" value="GAI65749.1"/>
    <property type="molecule type" value="Genomic_DNA"/>
</dbReference>
<sequence>MFYGAHWKMADPSFAVKRRVNDRKLRFSKKQIATKRAWHDINITEEQILQALEKHKQDPDILGPLLPTGA</sequence>
<gene>
    <name evidence="1" type="ORF">S12H4_02241</name>
</gene>